<dbReference type="PROSITE" id="PS50005">
    <property type="entry name" value="TPR"/>
    <property type="match status" value="7"/>
</dbReference>
<feature type="domain" description="NB-ARC" evidence="3">
    <location>
        <begin position="532"/>
        <end position="703"/>
    </location>
</feature>
<dbReference type="Pfam" id="PF13374">
    <property type="entry name" value="TPR_10"/>
    <property type="match status" value="1"/>
</dbReference>
<evidence type="ECO:0000313" key="6">
    <source>
        <dbReference type="Proteomes" id="UP000465221"/>
    </source>
</evidence>
<feature type="repeat" description="TPR" evidence="1">
    <location>
        <begin position="1078"/>
        <end position="1111"/>
    </location>
</feature>
<evidence type="ECO:0000256" key="1">
    <source>
        <dbReference type="PROSITE-ProRule" id="PRU00339"/>
    </source>
</evidence>
<dbReference type="InterPro" id="IPR002182">
    <property type="entry name" value="NB-ARC"/>
</dbReference>
<proteinExistence type="predicted"/>
<dbReference type="InterPro" id="IPR027417">
    <property type="entry name" value="P-loop_NTPase"/>
</dbReference>
<dbReference type="InterPro" id="IPR011990">
    <property type="entry name" value="TPR-like_helical_dom_sf"/>
</dbReference>
<feature type="repeat" description="TPR" evidence="1">
    <location>
        <begin position="1120"/>
        <end position="1153"/>
    </location>
</feature>
<dbReference type="PRINTS" id="PR00381">
    <property type="entry name" value="KINESINLIGHT"/>
</dbReference>
<dbReference type="Pfam" id="PF26082">
    <property type="entry name" value="zf-C2H2_AcuF"/>
    <property type="match status" value="1"/>
</dbReference>
<evidence type="ECO:0000256" key="2">
    <source>
        <dbReference type="SAM" id="MobiDB-lite"/>
    </source>
</evidence>
<feature type="repeat" description="TPR" evidence="1">
    <location>
        <begin position="1204"/>
        <end position="1237"/>
    </location>
</feature>
<feature type="repeat" description="TPR" evidence="1">
    <location>
        <begin position="994"/>
        <end position="1027"/>
    </location>
</feature>
<accession>A0A8H3XPK4</accession>
<organism evidence="5 6">
    <name type="scientific">Aspergillus udagawae</name>
    <dbReference type="NCBI Taxonomy" id="91492"/>
    <lineage>
        <taxon>Eukaryota</taxon>
        <taxon>Fungi</taxon>
        <taxon>Dikarya</taxon>
        <taxon>Ascomycota</taxon>
        <taxon>Pezizomycotina</taxon>
        <taxon>Eurotiomycetes</taxon>
        <taxon>Eurotiomycetidae</taxon>
        <taxon>Eurotiales</taxon>
        <taxon>Aspergillaceae</taxon>
        <taxon>Aspergillus</taxon>
        <taxon>Aspergillus subgen. Fumigati</taxon>
    </lineage>
</organism>
<feature type="domain" description="Oxidoreductase acuF-like C2H2 type zinc-finger" evidence="4">
    <location>
        <begin position="269"/>
        <end position="294"/>
    </location>
</feature>
<name>A0A8H3XPK4_9EURO</name>
<dbReference type="PROSITE" id="PS50293">
    <property type="entry name" value="TPR_REGION"/>
    <property type="match status" value="2"/>
</dbReference>
<dbReference type="SMART" id="SM00028">
    <property type="entry name" value="TPR"/>
    <property type="match status" value="8"/>
</dbReference>
<feature type="repeat" description="TPR" evidence="1">
    <location>
        <begin position="1282"/>
        <end position="1315"/>
    </location>
</feature>
<sequence length="1339" mass="150108">MDKEKNVSLASDYEGEETDDSPWELSSDSSDGNQSAPNDEKKTHAIYGERTGMGLERTEELAPNPIILLGRSPTLEMPRILESIKFTITCLYKIPIRRPAPLDRLKTKPSIEASFYQHFDVLYVMDKFPHLDRHVATRLGKMISRRRQILAYRESHDQNLDTNNVKPETAPFSSATSSFLHEFGAGGQEAGSGSEIVRSQTPSTLFAPRSKATTLRLEESHSEEGLDGLYAPSTVESELSMASSYAGKDLHVEYPPRPKRDDGRVLSRFKCPYCLLTKMITSDHNWEKHVLEDLQPYVCTYPECELFDQFFKTQDEWYKHEAQRHRVKWFCNTDHHPEYETQSDFLTHLKQHHGTTFDSGQLSLMRNIFQRPSRAVGGQCNLCMRQSTNLRSHVSRHLKQMALFALPRANETANSDMAELSTHSLSRNKMDEEQALAIDLVSRTSQSTSPSNDNYPGESNERSYSQPDLAELDNVEVIDVPDSADPEWDKITDKFSKARIEEDSTPADSVRRFYVPLDLATMPAVGRFLGRQDQLDDLWQYLRPTNSQSRKVAILHGLGGIGKTQLAIRFVRDHINDFTAIFWLHSKDRGTLLQSLSSIFPQLPGQSQNTKAINDEEVEQRARNVLGWLALEGNSRWLIIFDNIDQYSPVNSSVGDAYDIRDFFPGADHGSILITSRLHALLEVGKSFPVNKLDSDNAMKLLWQSSGLSEKSTIGELESNPGTETLDTKILLVLLIYVDAIALTNRLDGLPLAIVIAGAFMRETGTSITEYLQYYQESWSDLQLQSNPERQYQKGNMLQTWAISYREVRQRDARAAELLLLLAHFDNRDIWYELIKSSSYSLNVPIWLKTTISSELAFKIGVKSLIGFSLLETKQQEGVYAMHPVVQDWCIHLAGIETSVDSAQLDELALISVGYTVPSSSARNYTELQQRLIPHANYVRHGNWSSDNPAVWGALLGLGNLYKDQGKLKEAEEMYQQALAGYEKALGPDHTSTLDTINNLGSLYKDQGKLKEAEEMYQQALAGYEKALGPDHTSTLDAVNNLGSLYRDQGKLEKAEEMYQRALAGYKEALGPDHTSALNTVNNLGLLYSNQGKLKEAEEMYQQALAGYEKALGPDHTSTLNAVNNLGSLYRDQGKLKEAEEMYQQALAGYEKALGPDHTSTLNTVNNLGVLYSNKGKLKEAGEMYQRALAGYNKALGPNHTSTLDAINNLGSLYRDQGKLSEAEEMYQRALAGYEEALGPDHTSTLNTVNNLGGKLSKAEEMYQQALAGYEEALGPDHTSALNTVNNLGLLYSNQGKLKEAEEMYQRALAGYEKALGPYHSRTQLVEDRLHALSIAGIK</sequence>
<evidence type="ECO:0000259" key="4">
    <source>
        <dbReference type="Pfam" id="PF26082"/>
    </source>
</evidence>
<evidence type="ECO:0000313" key="5">
    <source>
        <dbReference type="EMBL" id="GFF56548.1"/>
    </source>
</evidence>
<reference evidence="5 6" key="1">
    <citation type="submission" date="2020-01" db="EMBL/GenBank/DDBJ databases">
        <title>Draft genome sequence of Aspergillus udagawae IFM 46972.</title>
        <authorList>
            <person name="Takahashi H."/>
            <person name="Yaguchi T."/>
        </authorList>
    </citation>
    <scope>NUCLEOTIDE SEQUENCE [LARGE SCALE GENOMIC DNA]</scope>
    <source>
        <strain evidence="5 6">IFM 46972</strain>
    </source>
</reference>
<dbReference type="SUPFAM" id="SSF48452">
    <property type="entry name" value="TPR-like"/>
    <property type="match status" value="1"/>
</dbReference>
<dbReference type="Proteomes" id="UP000465221">
    <property type="component" value="Unassembled WGS sequence"/>
</dbReference>
<dbReference type="InterPro" id="IPR058925">
    <property type="entry name" value="zf-C2H2_AcuF"/>
</dbReference>
<feature type="repeat" description="TPR" evidence="1">
    <location>
        <begin position="952"/>
        <end position="985"/>
    </location>
</feature>
<comment type="caution">
    <text evidence="5">The sequence shown here is derived from an EMBL/GenBank/DDBJ whole genome shotgun (WGS) entry which is preliminary data.</text>
</comment>
<dbReference type="InterPro" id="IPR019734">
    <property type="entry name" value="TPR_rpt"/>
</dbReference>
<dbReference type="Pfam" id="PF00931">
    <property type="entry name" value="NB-ARC"/>
    <property type="match status" value="1"/>
</dbReference>
<dbReference type="SUPFAM" id="SSF52540">
    <property type="entry name" value="P-loop containing nucleoside triphosphate hydrolases"/>
    <property type="match status" value="1"/>
</dbReference>
<dbReference type="EMBL" id="BLKC01000138">
    <property type="protein sequence ID" value="GFF56548.1"/>
    <property type="molecule type" value="Genomic_DNA"/>
</dbReference>
<feature type="region of interest" description="Disordered" evidence="2">
    <location>
        <begin position="440"/>
        <end position="470"/>
    </location>
</feature>
<dbReference type="Gene3D" id="1.25.40.10">
    <property type="entry name" value="Tetratricopeptide repeat domain"/>
    <property type="match status" value="3"/>
</dbReference>
<feature type="compositionally biased region" description="Polar residues" evidence="2">
    <location>
        <begin position="442"/>
        <end position="454"/>
    </location>
</feature>
<dbReference type="Gene3D" id="3.40.50.300">
    <property type="entry name" value="P-loop containing nucleotide triphosphate hydrolases"/>
    <property type="match status" value="1"/>
</dbReference>
<feature type="compositionally biased region" description="Polar residues" evidence="2">
    <location>
        <begin position="24"/>
        <end position="37"/>
    </location>
</feature>
<dbReference type="InterPro" id="IPR053137">
    <property type="entry name" value="NLR-like"/>
</dbReference>
<gene>
    <name evidence="5" type="ORF">IFM46972_10546</name>
</gene>
<feature type="compositionally biased region" description="Acidic residues" evidence="2">
    <location>
        <begin position="13"/>
        <end position="22"/>
    </location>
</feature>
<feature type="region of interest" description="Disordered" evidence="2">
    <location>
        <begin position="184"/>
        <end position="229"/>
    </location>
</feature>
<dbReference type="PANTHER" id="PTHR46082">
    <property type="entry name" value="ATP/GTP-BINDING PROTEIN-RELATED"/>
    <property type="match status" value="1"/>
</dbReference>
<keyword evidence="1" id="KW-0802">TPR repeat</keyword>
<feature type="repeat" description="TPR" evidence="1">
    <location>
        <begin position="1036"/>
        <end position="1069"/>
    </location>
</feature>
<feature type="region of interest" description="Disordered" evidence="2">
    <location>
        <begin position="1"/>
        <end position="44"/>
    </location>
</feature>
<dbReference type="PANTHER" id="PTHR46082:SF6">
    <property type="entry name" value="AAA+ ATPASE DOMAIN-CONTAINING PROTEIN-RELATED"/>
    <property type="match status" value="1"/>
</dbReference>
<protein>
    <submittedName>
        <fullName evidence="5">Putative Pfs, NB-ARC and TPR domain protein</fullName>
    </submittedName>
</protein>
<evidence type="ECO:0000259" key="3">
    <source>
        <dbReference type="Pfam" id="PF00931"/>
    </source>
</evidence>
<dbReference type="Pfam" id="PF13424">
    <property type="entry name" value="TPR_12"/>
    <property type="match status" value="4"/>
</dbReference>
<dbReference type="GO" id="GO:0043531">
    <property type="term" value="F:ADP binding"/>
    <property type="evidence" value="ECO:0007669"/>
    <property type="project" value="InterPro"/>
</dbReference>